<dbReference type="Proteomes" id="UP000885332">
    <property type="component" value="Unassembled WGS sequence"/>
</dbReference>
<accession>A0A494IZ35</accession>
<reference evidence="2" key="1">
    <citation type="submission" date="2018-07" db="EMBL/GenBank/DDBJ databases">
        <authorList>
            <person name="Ashton P.M."/>
            <person name="Dallman T."/>
            <person name="Nair S."/>
            <person name="De Pinna E."/>
            <person name="Peters T."/>
            <person name="Grant K."/>
        </authorList>
    </citation>
    <scope>NUCLEOTIDE SEQUENCE [LARGE SCALE GENOMIC DNA]</scope>
    <source>
        <strain evidence="2">568408</strain>
    </source>
</reference>
<dbReference type="AlphaFoldDB" id="A0A494IZ35"/>
<feature type="domain" description="IrrE N-terminal-like" evidence="1">
    <location>
        <begin position="92"/>
        <end position="168"/>
    </location>
</feature>
<dbReference type="Pfam" id="PF06114">
    <property type="entry name" value="Peptidase_M78"/>
    <property type="match status" value="1"/>
</dbReference>
<name>A0A494IZ35_SALET</name>
<dbReference type="InterPro" id="IPR010359">
    <property type="entry name" value="IrrE_HExxH"/>
</dbReference>
<protein>
    <submittedName>
        <fullName evidence="2">ImmA/IrrE family metallo-endopeptidase</fullName>
    </submittedName>
</protein>
<sequence>MTIAKRELGHRVSPLSNDMIKSYAQRLRDVLQISNHTYLRLDVLLEGLMASESIDLEIVEDHELPKRYAVTYPDKNKIVLQQSVYDALCSGENHARFTVAHEIGHLIMHRNQGAYARSKSNGGHKIYEDSEWQADVFASHFLIDARLVSPAMNAEDISITFGVSLQAAETWMRKNVKR</sequence>
<dbReference type="Gene3D" id="1.10.10.2910">
    <property type="match status" value="1"/>
</dbReference>
<dbReference type="EMBL" id="RTVW01000011">
    <property type="protein sequence ID" value="MKB63157.1"/>
    <property type="molecule type" value="Genomic_DNA"/>
</dbReference>
<evidence type="ECO:0000313" key="2">
    <source>
        <dbReference type="EMBL" id="MKB63157.1"/>
    </source>
</evidence>
<proteinExistence type="predicted"/>
<comment type="caution">
    <text evidence="2">The sequence shown here is derived from an EMBL/GenBank/DDBJ whole genome shotgun (WGS) entry which is preliminary data.</text>
</comment>
<organism evidence="2">
    <name type="scientific">Salmonella enterica I</name>
    <dbReference type="NCBI Taxonomy" id="59201"/>
    <lineage>
        <taxon>Bacteria</taxon>
        <taxon>Pseudomonadati</taxon>
        <taxon>Pseudomonadota</taxon>
        <taxon>Gammaproteobacteria</taxon>
        <taxon>Enterobacterales</taxon>
        <taxon>Enterobacteriaceae</taxon>
        <taxon>Salmonella</taxon>
    </lineage>
</organism>
<gene>
    <name evidence="2" type="ORF">DUR27_19970</name>
</gene>
<evidence type="ECO:0000259" key="1">
    <source>
        <dbReference type="Pfam" id="PF06114"/>
    </source>
</evidence>